<dbReference type="GO" id="GO:0035556">
    <property type="term" value="P:intracellular signal transduction"/>
    <property type="evidence" value="ECO:0007669"/>
    <property type="project" value="InterPro"/>
</dbReference>
<dbReference type="SUPFAM" id="SSF55073">
    <property type="entry name" value="Nucleotide cyclase"/>
    <property type="match status" value="1"/>
</dbReference>
<dbReference type="Pfam" id="PF00211">
    <property type="entry name" value="Guanylate_cyc"/>
    <property type="match status" value="1"/>
</dbReference>
<dbReference type="SMART" id="SM00065">
    <property type="entry name" value="GAF"/>
    <property type="match status" value="1"/>
</dbReference>
<dbReference type="PANTHER" id="PTHR43081:SF1">
    <property type="entry name" value="ADENYLATE CYCLASE, TERMINAL-DIFFERENTIATION SPECIFIC"/>
    <property type="match status" value="1"/>
</dbReference>
<dbReference type="InterPro" id="IPR050697">
    <property type="entry name" value="Adenylyl/Guanylyl_Cyclase_3/4"/>
</dbReference>
<dbReference type="AlphaFoldDB" id="A0A831XL63"/>
<evidence type="ECO:0000259" key="2">
    <source>
        <dbReference type="PROSITE" id="PS50125"/>
    </source>
</evidence>
<dbReference type="SMART" id="SM00044">
    <property type="entry name" value="CYCc"/>
    <property type="match status" value="1"/>
</dbReference>
<dbReference type="InterPro" id="IPR029016">
    <property type="entry name" value="GAF-like_dom_sf"/>
</dbReference>
<evidence type="ECO:0000259" key="1">
    <source>
        <dbReference type="PROSITE" id="PS50104"/>
    </source>
</evidence>
<reference evidence="3" key="1">
    <citation type="journal article" date="2020" name="mSystems">
        <title>Genome- and Community-Level Interaction Insights into Carbon Utilization and Element Cycling Functions of Hydrothermarchaeota in Hydrothermal Sediment.</title>
        <authorList>
            <person name="Zhou Z."/>
            <person name="Liu Y."/>
            <person name="Xu W."/>
            <person name="Pan J."/>
            <person name="Luo Z.H."/>
            <person name="Li M."/>
        </authorList>
    </citation>
    <scope>NUCLEOTIDE SEQUENCE [LARGE SCALE GENOMIC DNA]</scope>
    <source>
        <strain evidence="3">SpSt-349</strain>
    </source>
</reference>
<dbReference type="Gene3D" id="3.40.50.10140">
    <property type="entry name" value="Toll/interleukin-1 receptor homology (TIR) domain"/>
    <property type="match status" value="1"/>
</dbReference>
<gene>
    <name evidence="3" type="ORF">ENQ87_05090</name>
</gene>
<organism evidence="3">
    <name type="scientific">Geobacter metallireducens</name>
    <dbReference type="NCBI Taxonomy" id="28232"/>
    <lineage>
        <taxon>Bacteria</taxon>
        <taxon>Pseudomonadati</taxon>
        <taxon>Thermodesulfobacteriota</taxon>
        <taxon>Desulfuromonadia</taxon>
        <taxon>Geobacterales</taxon>
        <taxon>Geobacteraceae</taxon>
        <taxon>Geobacter</taxon>
    </lineage>
</organism>
<dbReference type="Gene3D" id="3.30.450.40">
    <property type="match status" value="1"/>
</dbReference>
<dbReference type="PROSITE" id="PS50104">
    <property type="entry name" value="TIR"/>
    <property type="match status" value="1"/>
</dbReference>
<dbReference type="InterPro" id="IPR000157">
    <property type="entry name" value="TIR_dom"/>
</dbReference>
<feature type="domain" description="TIR" evidence="1">
    <location>
        <begin position="448"/>
        <end position="594"/>
    </location>
</feature>
<dbReference type="CDD" id="cd07302">
    <property type="entry name" value="CHD"/>
    <property type="match status" value="1"/>
</dbReference>
<dbReference type="Gene3D" id="3.30.70.1230">
    <property type="entry name" value="Nucleotide cyclase"/>
    <property type="match status" value="1"/>
</dbReference>
<protein>
    <submittedName>
        <fullName evidence="3">TIR domain-containing protein</fullName>
    </submittedName>
</protein>
<evidence type="ECO:0000313" key="3">
    <source>
        <dbReference type="EMBL" id="HEN41743.1"/>
    </source>
</evidence>
<dbReference type="GO" id="GO:0004016">
    <property type="term" value="F:adenylate cyclase activity"/>
    <property type="evidence" value="ECO:0007669"/>
    <property type="project" value="UniProtKB-ARBA"/>
</dbReference>
<dbReference type="PROSITE" id="PS50125">
    <property type="entry name" value="GUANYLATE_CYCLASE_2"/>
    <property type="match status" value="1"/>
</dbReference>
<dbReference type="PANTHER" id="PTHR43081">
    <property type="entry name" value="ADENYLATE CYCLASE, TERMINAL-DIFFERENTIATION SPECIFIC-RELATED"/>
    <property type="match status" value="1"/>
</dbReference>
<dbReference type="Pfam" id="PF13676">
    <property type="entry name" value="TIR_2"/>
    <property type="match status" value="1"/>
</dbReference>
<dbReference type="SUPFAM" id="SSF52200">
    <property type="entry name" value="Toll/Interleukin receptor TIR domain"/>
    <property type="match status" value="1"/>
</dbReference>
<dbReference type="InterPro" id="IPR029787">
    <property type="entry name" value="Nucleotide_cyclase"/>
</dbReference>
<dbReference type="InterPro" id="IPR035897">
    <property type="entry name" value="Toll_tir_struct_dom_sf"/>
</dbReference>
<dbReference type="SUPFAM" id="SSF55781">
    <property type="entry name" value="GAF domain-like"/>
    <property type="match status" value="1"/>
</dbReference>
<dbReference type="EMBL" id="DSOV01000018">
    <property type="protein sequence ID" value="HEN41743.1"/>
    <property type="molecule type" value="Genomic_DNA"/>
</dbReference>
<dbReference type="GO" id="GO:0009190">
    <property type="term" value="P:cyclic nucleotide biosynthetic process"/>
    <property type="evidence" value="ECO:0007669"/>
    <property type="project" value="InterPro"/>
</dbReference>
<dbReference type="InterPro" id="IPR003018">
    <property type="entry name" value="GAF"/>
</dbReference>
<accession>A0A831XL63</accession>
<proteinExistence type="predicted"/>
<comment type="caution">
    <text evidence="3">The sequence shown here is derived from an EMBL/GenBank/DDBJ whole genome shotgun (WGS) entry which is preliminary data.</text>
</comment>
<name>A0A831XL63_GEOME</name>
<dbReference type="Pfam" id="PF13185">
    <property type="entry name" value="GAF_2"/>
    <property type="match status" value="1"/>
</dbReference>
<dbReference type="InterPro" id="IPR001054">
    <property type="entry name" value="A/G_cyclase"/>
</dbReference>
<sequence>MYSCPAAPIAVSCRSGILVQRITATGGSMGTGSELLGKEELVTLVECGRELSAEVSLKTLLKTILDKASSLTDSPDASVILYSEKRGTLYFAHAVGQDADLLLNQWGESASQGIPLRSKAGEVFSTGRSLVEHALADDASHFKGVDSDTRRPTTSMICVPLTVAGRPIGVVQILNKRSGDYTERDRVLLEHFASQAAVAIRNARLIEELLAHMGFYAARDGGQGAAEVMEELNRPAHRETVTILFADMRGFTQLCQIFGSPEDTQRILNDFLAMLADAVIAHRGIVNKFLGDGVLAFFRGEGQAINAVRCAFTMLANFGGMRDAWDAQTNAPLGFLDVGVGIATDTVILGSVGSERAKEFTAIGVGVILAAHLMYHARNGKRILVDKRTFNAVRQEVAEYEGPERFELKKPGDASGNLYECFQVKALIQGGSAPSPPGPVPRPASTGRGGGVFISYSHRDSDWLGKLQTHLAPYIRGKTLAVWDDTKIKPGERWREEIADALQQATVAVLLVSPDFLESKFIAENELPPLLAAARERGLTILWVPLSASSYDETEIEGYQAVIPPDHPLDAMSEAEQNRAWVGVCKEIKKAVQG</sequence>
<feature type="domain" description="Guanylate cyclase" evidence="2">
    <location>
        <begin position="242"/>
        <end position="374"/>
    </location>
</feature>